<keyword evidence="9" id="KW-0234">DNA repair</keyword>
<reference evidence="11 12" key="1">
    <citation type="submission" date="2019-07" db="EMBL/GenBank/DDBJ databases">
        <title>Complete Genome Sequence of Leptotrichia shahii Strain JCM 16776.</title>
        <authorList>
            <person name="Watanabe S."/>
            <person name="Cui L."/>
        </authorList>
    </citation>
    <scope>NUCLEOTIDE SEQUENCE [LARGE SCALE GENOMIC DNA]</scope>
    <source>
        <strain evidence="11 12">JCM16776</strain>
    </source>
</reference>
<proteinExistence type="inferred from homology"/>
<accession>A0A510JKH8</accession>
<dbReference type="STRING" id="1122172.GCA_000373045_01776"/>
<keyword evidence="9" id="KW-0742">SOS response</keyword>
<dbReference type="InterPro" id="IPR003395">
    <property type="entry name" value="RecF/RecN/SMC_N"/>
</dbReference>
<evidence type="ECO:0000259" key="10">
    <source>
        <dbReference type="Pfam" id="PF02463"/>
    </source>
</evidence>
<protein>
    <recommendedName>
        <fullName evidence="3 9">DNA replication and repair protein RecF</fullName>
    </recommendedName>
</protein>
<evidence type="ECO:0000256" key="5">
    <source>
        <dbReference type="ARBA" id="ARBA00022705"/>
    </source>
</evidence>
<evidence type="ECO:0000256" key="6">
    <source>
        <dbReference type="ARBA" id="ARBA00022741"/>
    </source>
</evidence>
<comment type="similarity">
    <text evidence="2 9">Belongs to the RecF family.</text>
</comment>
<comment type="subcellular location">
    <subcellularLocation>
        <location evidence="1 9">Cytoplasm</location>
    </subcellularLocation>
</comment>
<dbReference type="NCBIfam" id="TIGR00611">
    <property type="entry name" value="recf"/>
    <property type="match status" value="1"/>
</dbReference>
<dbReference type="OrthoDB" id="9803889at2"/>
<evidence type="ECO:0000256" key="9">
    <source>
        <dbReference type="HAMAP-Rule" id="MF_00365"/>
    </source>
</evidence>
<dbReference type="InterPro" id="IPR042174">
    <property type="entry name" value="RecF_2"/>
</dbReference>
<dbReference type="GO" id="GO:0005524">
    <property type="term" value="F:ATP binding"/>
    <property type="evidence" value="ECO:0007669"/>
    <property type="project" value="UniProtKB-UniRule"/>
</dbReference>
<sequence>MYLDQISFNNFRCLVDGKLKFDRYFNLIYGRNGQGKTSLIEAVYFLATGKSFRTKKVKEIRKYNLNRLIVFGKYQHRDLSENVIAIDVNEDRRDFYIDREKNKYINYVGLLNIISFIPEDIELIIGNPGVRRSFFNYEISQAKREYLQSIVNFEKILKVRNKLIKEKKTGEEIYRIYNEKFIEEGLNIVLNRQEFIKKLSILLNLNYRKLFDENSELRLKYDCFLGDVEKKSREELKENFELMCKRKSEREKFLGYSLLGPQKDDFIFELNGKNAKAYSSQGEKKSIIFSLKISEIDILIKEKNEYPIFIMDDIASYFDEVRKKSILNYFLNKKIQCFITSTEDLGIEGKKFIVEKGKVIEKINKRIENGRN</sequence>
<dbReference type="PANTHER" id="PTHR32182:SF0">
    <property type="entry name" value="DNA REPLICATION AND REPAIR PROTEIN RECF"/>
    <property type="match status" value="1"/>
</dbReference>
<keyword evidence="5 9" id="KW-0235">DNA replication</keyword>
<dbReference type="GO" id="GO:0009432">
    <property type="term" value="P:SOS response"/>
    <property type="evidence" value="ECO:0007669"/>
    <property type="project" value="UniProtKB-UniRule"/>
</dbReference>
<dbReference type="GO" id="GO:0005737">
    <property type="term" value="C:cytoplasm"/>
    <property type="evidence" value="ECO:0007669"/>
    <property type="project" value="UniProtKB-SubCell"/>
</dbReference>
<keyword evidence="12" id="KW-1185">Reference proteome</keyword>
<keyword evidence="9" id="KW-0227">DNA damage</keyword>
<evidence type="ECO:0000256" key="4">
    <source>
        <dbReference type="ARBA" id="ARBA00022490"/>
    </source>
</evidence>
<evidence type="ECO:0000256" key="3">
    <source>
        <dbReference type="ARBA" id="ARBA00020170"/>
    </source>
</evidence>
<evidence type="ECO:0000256" key="8">
    <source>
        <dbReference type="ARBA" id="ARBA00023125"/>
    </source>
</evidence>
<organism evidence="11 12">
    <name type="scientific">Leptotrichia shahii</name>
    <dbReference type="NCBI Taxonomy" id="157691"/>
    <lineage>
        <taxon>Bacteria</taxon>
        <taxon>Fusobacteriati</taxon>
        <taxon>Fusobacteriota</taxon>
        <taxon>Fusobacteriia</taxon>
        <taxon>Fusobacteriales</taxon>
        <taxon>Leptotrichiaceae</taxon>
        <taxon>Leptotrichia</taxon>
    </lineage>
</organism>
<dbReference type="Pfam" id="PF02463">
    <property type="entry name" value="SMC_N"/>
    <property type="match status" value="1"/>
</dbReference>
<dbReference type="Gene3D" id="1.20.1050.90">
    <property type="entry name" value="RecF/RecN/SMC, N-terminal domain"/>
    <property type="match status" value="1"/>
</dbReference>
<dbReference type="GO" id="GO:0006302">
    <property type="term" value="P:double-strand break repair"/>
    <property type="evidence" value="ECO:0007669"/>
    <property type="project" value="TreeGrafter"/>
</dbReference>
<evidence type="ECO:0000256" key="1">
    <source>
        <dbReference type="ARBA" id="ARBA00004496"/>
    </source>
</evidence>
<dbReference type="SUPFAM" id="SSF52540">
    <property type="entry name" value="P-loop containing nucleoside triphosphate hydrolases"/>
    <property type="match status" value="1"/>
</dbReference>
<feature type="domain" description="RecF/RecN/SMC N-terminal" evidence="10">
    <location>
        <begin position="2"/>
        <end position="344"/>
    </location>
</feature>
<comment type="function">
    <text evidence="9">The RecF protein is involved in DNA metabolism; it is required for DNA replication and normal SOS inducibility. RecF binds preferentially to single-stranded, linear DNA. It also seems to bind ATP.</text>
</comment>
<keyword evidence="6 9" id="KW-0547">Nucleotide-binding</keyword>
<name>A0A510JKH8_9FUSO</name>
<dbReference type="Proteomes" id="UP000322617">
    <property type="component" value="Chromosome"/>
</dbReference>
<dbReference type="AlphaFoldDB" id="A0A510JKH8"/>
<evidence type="ECO:0000256" key="7">
    <source>
        <dbReference type="ARBA" id="ARBA00022840"/>
    </source>
</evidence>
<keyword evidence="4 9" id="KW-0963">Cytoplasm</keyword>
<gene>
    <name evidence="9 11" type="primary">recF</name>
    <name evidence="11" type="ORF">JCM16776_0003</name>
</gene>
<dbReference type="EMBL" id="AP019827">
    <property type="protein sequence ID" value="BBM39812.1"/>
    <property type="molecule type" value="Genomic_DNA"/>
</dbReference>
<dbReference type="HAMAP" id="MF_00365">
    <property type="entry name" value="RecF"/>
    <property type="match status" value="1"/>
</dbReference>
<dbReference type="GO" id="GO:0003697">
    <property type="term" value="F:single-stranded DNA binding"/>
    <property type="evidence" value="ECO:0007669"/>
    <property type="project" value="UniProtKB-UniRule"/>
</dbReference>
<keyword evidence="8 9" id="KW-0238">DNA-binding</keyword>
<dbReference type="GO" id="GO:0006260">
    <property type="term" value="P:DNA replication"/>
    <property type="evidence" value="ECO:0007669"/>
    <property type="project" value="UniProtKB-UniRule"/>
</dbReference>
<dbReference type="PANTHER" id="PTHR32182">
    <property type="entry name" value="DNA REPLICATION AND REPAIR PROTEIN RECF"/>
    <property type="match status" value="1"/>
</dbReference>
<dbReference type="InterPro" id="IPR001238">
    <property type="entry name" value="DNA-binding_RecF"/>
</dbReference>
<dbReference type="InterPro" id="IPR018078">
    <property type="entry name" value="DNA-binding_RecF_CS"/>
</dbReference>
<dbReference type="KEGG" id="lsz:JCM16776_0003"/>
<evidence type="ECO:0000256" key="2">
    <source>
        <dbReference type="ARBA" id="ARBA00008016"/>
    </source>
</evidence>
<evidence type="ECO:0000313" key="12">
    <source>
        <dbReference type="Proteomes" id="UP000322617"/>
    </source>
</evidence>
<dbReference type="PROSITE" id="PS00617">
    <property type="entry name" value="RECF_1"/>
    <property type="match status" value="1"/>
</dbReference>
<evidence type="ECO:0000313" key="11">
    <source>
        <dbReference type="EMBL" id="BBM39812.1"/>
    </source>
</evidence>
<dbReference type="RefSeq" id="WP_018451390.1">
    <property type="nucleotide sequence ID" value="NZ_AP019827.1"/>
</dbReference>
<dbReference type="InterPro" id="IPR027417">
    <property type="entry name" value="P-loop_NTPase"/>
</dbReference>
<keyword evidence="7 9" id="KW-0067">ATP-binding</keyword>
<feature type="binding site" evidence="9">
    <location>
        <begin position="30"/>
        <end position="37"/>
    </location>
    <ligand>
        <name>ATP</name>
        <dbReference type="ChEBI" id="CHEBI:30616"/>
    </ligand>
</feature>
<dbReference type="Gene3D" id="3.40.50.300">
    <property type="entry name" value="P-loop containing nucleotide triphosphate hydrolases"/>
    <property type="match status" value="1"/>
</dbReference>
<dbReference type="GO" id="GO:0000731">
    <property type="term" value="P:DNA synthesis involved in DNA repair"/>
    <property type="evidence" value="ECO:0007669"/>
    <property type="project" value="TreeGrafter"/>
</dbReference>